<feature type="transmembrane region" description="Helical" evidence="10">
    <location>
        <begin position="71"/>
        <end position="90"/>
    </location>
</feature>
<proteinExistence type="inferred from homology"/>
<dbReference type="Proteomes" id="UP000308705">
    <property type="component" value="Unassembled WGS sequence"/>
</dbReference>
<comment type="subcellular location">
    <subcellularLocation>
        <location evidence="2 10">Cell membrane</location>
        <topology evidence="2 10">Multi-pass membrane protein</topology>
    </subcellularLocation>
</comment>
<dbReference type="Pfam" id="PF00528">
    <property type="entry name" value="BPD_transp_1"/>
    <property type="match status" value="1"/>
</dbReference>
<dbReference type="GO" id="GO:0035435">
    <property type="term" value="P:phosphate ion transmembrane transport"/>
    <property type="evidence" value="ECO:0007669"/>
    <property type="project" value="InterPro"/>
</dbReference>
<feature type="transmembrane region" description="Helical" evidence="10">
    <location>
        <begin position="133"/>
        <end position="151"/>
    </location>
</feature>
<dbReference type="GO" id="GO:0005886">
    <property type="term" value="C:plasma membrane"/>
    <property type="evidence" value="ECO:0007669"/>
    <property type="project" value="UniProtKB-SubCell"/>
</dbReference>
<dbReference type="PANTHER" id="PTHR42922:SF1">
    <property type="entry name" value="PHOSPHATE TRANSPORT SYSTEM PERMEASE PROTEIN PSTA"/>
    <property type="match status" value="1"/>
</dbReference>
<sequence length="282" mass="30635">MRRFKDKGVQALVYLAFAIAVVPLISVLWMVISNGMARFDMEFLTHSMRNIGARDAGGGAYHAIIGTLEQVALASLISVPIGLLTAVYLVEYGTNGRLKRAISFFVDIMTGVPSVVAGLFVLAFWILILGMPFSGWAGAMALSILMLPTVVRAAEEMLMLVPNDLREASYALGVSKWRTIVKVVLPTAFTGIVTGIMLAVARVAGETAPLLLTVFFTDSINNDPFNGAQMGLPLYVFDQAARPNDTAIDRAWAAALTLIIIIMLLNLAARLITYWRSPARKR</sequence>
<evidence type="ECO:0000256" key="2">
    <source>
        <dbReference type="ARBA" id="ARBA00004651"/>
    </source>
</evidence>
<keyword evidence="6" id="KW-0592">Phosphate transport</keyword>
<comment type="caution">
    <text evidence="12">The sequence shown here is derived from an EMBL/GenBank/DDBJ whole genome shotgun (WGS) entry which is preliminary data.</text>
</comment>
<dbReference type="SUPFAM" id="SSF161098">
    <property type="entry name" value="MetI-like"/>
    <property type="match status" value="1"/>
</dbReference>
<dbReference type="InterPro" id="IPR005672">
    <property type="entry name" value="Phosphate_PstA"/>
</dbReference>
<evidence type="ECO:0000256" key="9">
    <source>
        <dbReference type="ARBA" id="ARBA00023136"/>
    </source>
</evidence>
<dbReference type="PANTHER" id="PTHR42922">
    <property type="entry name" value="PHOSPHATE TRANSPORT SYSTEM PERMEASE PROTEIN PSTA"/>
    <property type="match status" value="1"/>
</dbReference>
<keyword evidence="7 10" id="KW-0812">Transmembrane</keyword>
<keyword evidence="5 10" id="KW-1003">Cell membrane</keyword>
<protein>
    <recommendedName>
        <fullName evidence="10">Phosphate transport system permease protein PstA</fullName>
    </recommendedName>
</protein>
<evidence type="ECO:0000256" key="1">
    <source>
        <dbReference type="ARBA" id="ARBA00003510"/>
    </source>
</evidence>
<accession>A0A4U3MKE5</accession>
<dbReference type="InterPro" id="IPR051408">
    <property type="entry name" value="Phosphate_transprt_permease"/>
</dbReference>
<evidence type="ECO:0000256" key="6">
    <source>
        <dbReference type="ARBA" id="ARBA00022592"/>
    </source>
</evidence>
<keyword evidence="13" id="KW-1185">Reference proteome</keyword>
<dbReference type="OrthoDB" id="9775069at2"/>
<evidence type="ECO:0000313" key="12">
    <source>
        <dbReference type="EMBL" id="TKK88517.1"/>
    </source>
</evidence>
<reference evidence="12 13" key="1">
    <citation type="submission" date="2019-04" db="EMBL/GenBank/DDBJ databases">
        <title>Herbidospora sp. NEAU-GS14.nov., a novel actinomycete isolated from soil.</title>
        <authorList>
            <person name="Han L."/>
        </authorList>
    </citation>
    <scope>NUCLEOTIDE SEQUENCE [LARGE SCALE GENOMIC DNA]</scope>
    <source>
        <strain evidence="12 13">NEAU-GS14</strain>
    </source>
</reference>
<feature type="transmembrane region" description="Helical" evidence="10">
    <location>
        <begin position="12"/>
        <end position="32"/>
    </location>
</feature>
<dbReference type="CDD" id="cd06261">
    <property type="entry name" value="TM_PBP2"/>
    <property type="match status" value="1"/>
</dbReference>
<keyword evidence="8 10" id="KW-1133">Transmembrane helix</keyword>
<dbReference type="RefSeq" id="WP_137247260.1">
    <property type="nucleotide sequence ID" value="NZ_SZQA01000010.1"/>
</dbReference>
<comment type="function">
    <text evidence="1">Part of the binding-protein-dependent transport system for phosphate; probably responsible for the translocation of the substrate across the membrane.</text>
</comment>
<dbReference type="InterPro" id="IPR035906">
    <property type="entry name" value="MetI-like_sf"/>
</dbReference>
<feature type="transmembrane region" description="Helical" evidence="10">
    <location>
        <begin position="251"/>
        <end position="272"/>
    </location>
</feature>
<evidence type="ECO:0000256" key="7">
    <source>
        <dbReference type="ARBA" id="ARBA00022692"/>
    </source>
</evidence>
<evidence type="ECO:0000256" key="8">
    <source>
        <dbReference type="ARBA" id="ARBA00022989"/>
    </source>
</evidence>
<evidence type="ECO:0000259" key="11">
    <source>
        <dbReference type="PROSITE" id="PS50928"/>
    </source>
</evidence>
<evidence type="ECO:0000256" key="4">
    <source>
        <dbReference type="ARBA" id="ARBA00022448"/>
    </source>
</evidence>
<dbReference type="GO" id="GO:0005315">
    <property type="term" value="F:phosphate transmembrane transporter activity"/>
    <property type="evidence" value="ECO:0007669"/>
    <property type="project" value="InterPro"/>
</dbReference>
<dbReference type="EMBL" id="SZQA01000010">
    <property type="protein sequence ID" value="TKK88517.1"/>
    <property type="molecule type" value="Genomic_DNA"/>
</dbReference>
<feature type="domain" description="ABC transmembrane type-1" evidence="11">
    <location>
        <begin position="64"/>
        <end position="269"/>
    </location>
</feature>
<evidence type="ECO:0000256" key="10">
    <source>
        <dbReference type="RuleBase" id="RU363043"/>
    </source>
</evidence>
<keyword evidence="4" id="KW-0813">Transport</keyword>
<dbReference type="Gene3D" id="1.10.3720.10">
    <property type="entry name" value="MetI-like"/>
    <property type="match status" value="1"/>
</dbReference>
<dbReference type="InterPro" id="IPR000515">
    <property type="entry name" value="MetI-like"/>
</dbReference>
<feature type="transmembrane region" description="Helical" evidence="10">
    <location>
        <begin position="183"/>
        <end position="204"/>
    </location>
</feature>
<dbReference type="AlphaFoldDB" id="A0A4U3MKE5"/>
<comment type="similarity">
    <text evidence="3 10">Belongs to the binding-protein-dependent transport system permease family. CysTW subfamily.</text>
</comment>
<evidence type="ECO:0000313" key="13">
    <source>
        <dbReference type="Proteomes" id="UP000308705"/>
    </source>
</evidence>
<evidence type="ECO:0000256" key="5">
    <source>
        <dbReference type="ARBA" id="ARBA00022475"/>
    </source>
</evidence>
<name>A0A4U3MKE5_9ACTN</name>
<keyword evidence="9 10" id="KW-0472">Membrane</keyword>
<evidence type="ECO:0000256" key="3">
    <source>
        <dbReference type="ARBA" id="ARBA00007069"/>
    </source>
</evidence>
<dbReference type="NCBIfam" id="TIGR00974">
    <property type="entry name" value="3a0107s02c"/>
    <property type="match status" value="1"/>
</dbReference>
<gene>
    <name evidence="12" type="primary">pstA</name>
    <name evidence="12" type="ORF">FDA94_12610</name>
</gene>
<organism evidence="12 13">
    <name type="scientific">Herbidospora galbida</name>
    <dbReference type="NCBI Taxonomy" id="2575442"/>
    <lineage>
        <taxon>Bacteria</taxon>
        <taxon>Bacillati</taxon>
        <taxon>Actinomycetota</taxon>
        <taxon>Actinomycetes</taxon>
        <taxon>Streptosporangiales</taxon>
        <taxon>Streptosporangiaceae</taxon>
        <taxon>Herbidospora</taxon>
    </lineage>
</organism>
<dbReference type="PROSITE" id="PS50928">
    <property type="entry name" value="ABC_TM1"/>
    <property type="match status" value="1"/>
</dbReference>
<feature type="transmembrane region" description="Helical" evidence="10">
    <location>
        <begin position="102"/>
        <end position="127"/>
    </location>
</feature>